<reference evidence="1" key="1">
    <citation type="submission" date="2023-04" db="EMBL/GenBank/DDBJ databases">
        <title>A chromosome-level genome assembly of the parasitoid wasp Eretmocerus hayati.</title>
        <authorList>
            <person name="Zhong Y."/>
            <person name="Liu S."/>
            <person name="Liu Y."/>
        </authorList>
    </citation>
    <scope>NUCLEOTIDE SEQUENCE</scope>
    <source>
        <strain evidence="1">ZJU_SS_LIU_2023</strain>
    </source>
</reference>
<evidence type="ECO:0000313" key="2">
    <source>
        <dbReference type="Proteomes" id="UP001239111"/>
    </source>
</evidence>
<name>A0ACC2PT01_9HYME</name>
<dbReference type="EMBL" id="CM056741">
    <property type="protein sequence ID" value="KAJ8685946.1"/>
    <property type="molecule type" value="Genomic_DNA"/>
</dbReference>
<evidence type="ECO:0000313" key="1">
    <source>
        <dbReference type="EMBL" id="KAJ8685946.1"/>
    </source>
</evidence>
<sequence length="206" mass="21979">MKDSAECTQLLGDLPPVGRVLRKRSFQSGSAASMAHESPTKRSGVLDQRRHIPESVSQNLSEVSVSLTPLTVSSTIFGSNNRRPVDPTLRGLETGAPEIIPEEVPISPLQLSPVESDSMGLSSLVGPPVTNSECASLIPAISSTFERGLDKVASTDGPRSVEYSDAAPASAQHFISWHYAGSPNFLRGSSGYKYFAYAMSDVRVLS</sequence>
<accession>A0ACC2PT01</accession>
<gene>
    <name evidence="1" type="ORF">QAD02_021739</name>
</gene>
<comment type="caution">
    <text evidence="1">The sequence shown here is derived from an EMBL/GenBank/DDBJ whole genome shotgun (WGS) entry which is preliminary data.</text>
</comment>
<proteinExistence type="predicted"/>
<dbReference type="Proteomes" id="UP001239111">
    <property type="component" value="Chromosome 1"/>
</dbReference>
<organism evidence="1 2">
    <name type="scientific">Eretmocerus hayati</name>
    <dbReference type="NCBI Taxonomy" id="131215"/>
    <lineage>
        <taxon>Eukaryota</taxon>
        <taxon>Metazoa</taxon>
        <taxon>Ecdysozoa</taxon>
        <taxon>Arthropoda</taxon>
        <taxon>Hexapoda</taxon>
        <taxon>Insecta</taxon>
        <taxon>Pterygota</taxon>
        <taxon>Neoptera</taxon>
        <taxon>Endopterygota</taxon>
        <taxon>Hymenoptera</taxon>
        <taxon>Apocrita</taxon>
        <taxon>Proctotrupomorpha</taxon>
        <taxon>Chalcidoidea</taxon>
        <taxon>Aphelinidae</taxon>
        <taxon>Aphelininae</taxon>
        <taxon>Eretmocerus</taxon>
    </lineage>
</organism>
<protein>
    <submittedName>
        <fullName evidence="1">Uncharacterized protein</fullName>
    </submittedName>
</protein>
<keyword evidence="2" id="KW-1185">Reference proteome</keyword>